<evidence type="ECO:0000313" key="1">
    <source>
        <dbReference type="EMBL" id="SDX79322.1"/>
    </source>
</evidence>
<dbReference type="RefSeq" id="WP_139210752.1">
    <property type="nucleotide sequence ID" value="NZ_FNNU01000006.1"/>
</dbReference>
<dbReference type="Proteomes" id="UP000243778">
    <property type="component" value="Unassembled WGS sequence"/>
</dbReference>
<sequence length="138" mass="15487">MITRRSLLKLMAGAAAAGFVVPALQSTRSPYVLAGEVASYIGHCPGGFIGGQVVHQVLPWDGVGYPMQVWNNAFGVHRALETYYDVDLANFNREIPRNFWHNHSTLDYPNVHTWLRMQRYGETRAEAIRALNFVGIRA</sequence>
<keyword evidence="2" id="KW-1185">Reference proteome</keyword>
<dbReference type="InterPro" id="IPR006311">
    <property type="entry name" value="TAT_signal"/>
</dbReference>
<reference evidence="2" key="1">
    <citation type="submission" date="2016-10" db="EMBL/GenBank/DDBJ databases">
        <authorList>
            <person name="Varghese N."/>
            <person name="Submissions S."/>
        </authorList>
    </citation>
    <scope>NUCLEOTIDE SEQUENCE [LARGE SCALE GENOMIC DNA]</scope>
    <source>
        <strain evidence="2">NRRL B-59562</strain>
    </source>
</reference>
<dbReference type="EMBL" id="FNNU01000006">
    <property type="protein sequence ID" value="SDX79322.1"/>
    <property type="molecule type" value="Genomic_DNA"/>
</dbReference>
<proteinExistence type="predicted"/>
<name>A0A1H3EKM1_9PSED</name>
<dbReference type="PROSITE" id="PS51318">
    <property type="entry name" value="TAT"/>
    <property type="match status" value="1"/>
</dbReference>
<evidence type="ECO:0000313" key="2">
    <source>
        <dbReference type="Proteomes" id="UP000243778"/>
    </source>
</evidence>
<dbReference type="OrthoDB" id="7997374at2"/>
<gene>
    <name evidence="1" type="ORF">SAMN05216287_3767</name>
</gene>
<protein>
    <recommendedName>
        <fullName evidence="3">Tat (Twin-arginine translocation) pathway signal sequence</fullName>
    </recommendedName>
</protein>
<evidence type="ECO:0008006" key="3">
    <source>
        <dbReference type="Google" id="ProtNLM"/>
    </source>
</evidence>
<organism evidence="1 2">
    <name type="scientific">Pseudomonas kuykendallii</name>
    <dbReference type="NCBI Taxonomy" id="1007099"/>
    <lineage>
        <taxon>Bacteria</taxon>
        <taxon>Pseudomonadati</taxon>
        <taxon>Pseudomonadota</taxon>
        <taxon>Gammaproteobacteria</taxon>
        <taxon>Pseudomonadales</taxon>
        <taxon>Pseudomonadaceae</taxon>
        <taxon>Pseudomonas</taxon>
    </lineage>
</organism>
<dbReference type="STRING" id="1007099.SAMN05216287_3767"/>
<accession>A0A1H3EKM1</accession>
<dbReference type="AlphaFoldDB" id="A0A1H3EKM1"/>